<keyword evidence="1" id="KW-0472">Membrane</keyword>
<evidence type="ECO:0000256" key="1">
    <source>
        <dbReference type="SAM" id="Phobius"/>
    </source>
</evidence>
<organism evidence="2">
    <name type="scientific">Streptomyces sp. NBC_00060</name>
    <dbReference type="NCBI Taxonomy" id="2975636"/>
    <lineage>
        <taxon>Bacteria</taxon>
        <taxon>Bacillati</taxon>
        <taxon>Actinomycetota</taxon>
        <taxon>Actinomycetes</taxon>
        <taxon>Kitasatosporales</taxon>
        <taxon>Streptomycetaceae</taxon>
        <taxon>Streptomyces</taxon>
    </lineage>
</organism>
<gene>
    <name evidence="2" type="ORF">OHV25_19290</name>
</gene>
<accession>A0AAU2H2Z8</accession>
<dbReference type="EMBL" id="CP108253">
    <property type="protein sequence ID" value="WTU41570.1"/>
    <property type="molecule type" value="Genomic_DNA"/>
</dbReference>
<evidence type="ECO:0000313" key="2">
    <source>
        <dbReference type="EMBL" id="WTU41570.1"/>
    </source>
</evidence>
<feature type="transmembrane region" description="Helical" evidence="1">
    <location>
        <begin position="105"/>
        <end position="123"/>
    </location>
</feature>
<dbReference type="AlphaFoldDB" id="A0AAU2H2Z8"/>
<feature type="transmembrane region" description="Helical" evidence="1">
    <location>
        <begin position="70"/>
        <end position="93"/>
    </location>
</feature>
<proteinExistence type="predicted"/>
<keyword evidence="1" id="KW-0812">Transmembrane</keyword>
<sequence length="154" mass="15975">MGAVMLGFGILKYFPDLSPAQGLVVATLHRLTAGLVPGVVSGRAAMDCVATLECSIGLLLLTGRWMRPTVALLLVHLVGILSPVLLLPGRVFGGPHHMPTLEGQYVLKDVILLAAGLVIATTVRGSALTVRQQALDDSPAGVTHSTPEGIPKGN</sequence>
<protein>
    <submittedName>
        <fullName evidence="2">Uncharacterized protein</fullName>
    </submittedName>
</protein>
<reference evidence="2" key="1">
    <citation type="submission" date="2022-10" db="EMBL/GenBank/DDBJ databases">
        <title>The complete genomes of actinobacterial strains from the NBC collection.</title>
        <authorList>
            <person name="Joergensen T.S."/>
            <person name="Alvarez Arevalo M."/>
            <person name="Sterndorff E.B."/>
            <person name="Faurdal D."/>
            <person name="Vuksanovic O."/>
            <person name="Mourched A.-S."/>
            <person name="Charusanti P."/>
            <person name="Shaw S."/>
            <person name="Blin K."/>
            <person name="Weber T."/>
        </authorList>
    </citation>
    <scope>NUCLEOTIDE SEQUENCE</scope>
    <source>
        <strain evidence="2">NBC_00060</strain>
    </source>
</reference>
<name>A0AAU2H2Z8_9ACTN</name>
<keyword evidence="1" id="KW-1133">Transmembrane helix</keyword>